<gene>
    <name evidence="1" type="ORF">DVH24_017449</name>
</gene>
<dbReference type="AlphaFoldDB" id="A0A498ISV1"/>
<sequence>MYAMEAAEATIKQQVEYNIRLRAQLEYKILELHRYKLHESMAAQLPHSARESQDQAHQVAAAGVYNRIERIANHGSS</sequence>
<dbReference type="EMBL" id="RDQH01000336">
    <property type="protein sequence ID" value="RXH86396.1"/>
    <property type="molecule type" value="Genomic_DNA"/>
</dbReference>
<organism evidence="1 2">
    <name type="scientific">Malus domestica</name>
    <name type="common">Apple</name>
    <name type="synonym">Pyrus malus</name>
    <dbReference type="NCBI Taxonomy" id="3750"/>
    <lineage>
        <taxon>Eukaryota</taxon>
        <taxon>Viridiplantae</taxon>
        <taxon>Streptophyta</taxon>
        <taxon>Embryophyta</taxon>
        <taxon>Tracheophyta</taxon>
        <taxon>Spermatophyta</taxon>
        <taxon>Magnoliopsida</taxon>
        <taxon>eudicotyledons</taxon>
        <taxon>Gunneridae</taxon>
        <taxon>Pentapetalae</taxon>
        <taxon>rosids</taxon>
        <taxon>fabids</taxon>
        <taxon>Rosales</taxon>
        <taxon>Rosaceae</taxon>
        <taxon>Amygdaloideae</taxon>
        <taxon>Maleae</taxon>
        <taxon>Malus</taxon>
    </lineage>
</organism>
<dbReference type="Proteomes" id="UP000290289">
    <property type="component" value="Chromosome 10"/>
</dbReference>
<keyword evidence="2" id="KW-1185">Reference proteome</keyword>
<name>A0A498ISV1_MALDO</name>
<protein>
    <submittedName>
        <fullName evidence="1">Uncharacterized protein</fullName>
    </submittedName>
</protein>
<reference evidence="1 2" key="1">
    <citation type="submission" date="2018-10" db="EMBL/GenBank/DDBJ databases">
        <title>A high-quality apple genome assembly.</title>
        <authorList>
            <person name="Hu J."/>
        </authorList>
    </citation>
    <scope>NUCLEOTIDE SEQUENCE [LARGE SCALE GENOMIC DNA]</scope>
    <source>
        <strain evidence="2">cv. HFTH1</strain>
        <tissue evidence="1">Young leaf</tissue>
    </source>
</reference>
<proteinExistence type="predicted"/>
<accession>A0A498ISV1</accession>
<evidence type="ECO:0000313" key="2">
    <source>
        <dbReference type="Proteomes" id="UP000290289"/>
    </source>
</evidence>
<evidence type="ECO:0000313" key="1">
    <source>
        <dbReference type="EMBL" id="RXH86396.1"/>
    </source>
</evidence>
<comment type="caution">
    <text evidence="1">The sequence shown here is derived from an EMBL/GenBank/DDBJ whole genome shotgun (WGS) entry which is preliminary data.</text>
</comment>